<keyword evidence="10" id="KW-0375">Hydrogen ion transport</keyword>
<proteinExistence type="inferred from homology"/>
<evidence type="ECO:0000256" key="10">
    <source>
        <dbReference type="ARBA" id="ARBA00022781"/>
    </source>
</evidence>
<reference evidence="23" key="2">
    <citation type="journal article" date="2024" name="Plant">
        <title>Genomic evolution and insights into agronomic trait innovations of Sesamum species.</title>
        <authorList>
            <person name="Miao H."/>
            <person name="Wang L."/>
            <person name="Qu L."/>
            <person name="Liu H."/>
            <person name="Sun Y."/>
            <person name="Le M."/>
            <person name="Wang Q."/>
            <person name="Wei S."/>
            <person name="Zheng Y."/>
            <person name="Lin W."/>
            <person name="Duan Y."/>
            <person name="Cao H."/>
            <person name="Xiong S."/>
            <person name="Wang X."/>
            <person name="Wei L."/>
            <person name="Li C."/>
            <person name="Ma Q."/>
            <person name="Ju M."/>
            <person name="Zhao R."/>
            <person name="Li G."/>
            <person name="Mu C."/>
            <person name="Tian Q."/>
            <person name="Mei H."/>
            <person name="Zhang T."/>
            <person name="Gao T."/>
            <person name="Zhang H."/>
        </authorList>
    </citation>
    <scope>NUCLEOTIDE SEQUENCE</scope>
    <source>
        <strain evidence="23">KEN1</strain>
    </source>
</reference>
<feature type="domain" description="ATP synthase YMF19-like N-terminal" evidence="22">
    <location>
        <begin position="199"/>
        <end position="266"/>
    </location>
</feature>
<feature type="region of interest" description="Disordered" evidence="20">
    <location>
        <begin position="1"/>
        <end position="22"/>
    </location>
</feature>
<organism evidence="23">
    <name type="scientific">Sesamum latifolium</name>
    <dbReference type="NCBI Taxonomy" id="2727402"/>
    <lineage>
        <taxon>Eukaryota</taxon>
        <taxon>Viridiplantae</taxon>
        <taxon>Streptophyta</taxon>
        <taxon>Embryophyta</taxon>
        <taxon>Tracheophyta</taxon>
        <taxon>Spermatophyta</taxon>
        <taxon>Magnoliopsida</taxon>
        <taxon>eudicotyledons</taxon>
        <taxon>Gunneridae</taxon>
        <taxon>Pentapetalae</taxon>
        <taxon>asterids</taxon>
        <taxon>lamiids</taxon>
        <taxon>Lamiales</taxon>
        <taxon>Pedaliaceae</taxon>
        <taxon>Sesamum</taxon>
    </lineage>
</organism>
<keyword evidence="8 21" id="KW-0812">Transmembrane</keyword>
<keyword evidence="11" id="KW-0067">ATP-binding</keyword>
<evidence type="ECO:0000256" key="9">
    <source>
        <dbReference type="ARBA" id="ARBA00022741"/>
    </source>
</evidence>
<reference evidence="23" key="1">
    <citation type="submission" date="2020-06" db="EMBL/GenBank/DDBJ databases">
        <authorList>
            <person name="Li T."/>
            <person name="Hu X."/>
            <person name="Zhang T."/>
            <person name="Song X."/>
            <person name="Zhang H."/>
            <person name="Dai N."/>
            <person name="Sheng W."/>
            <person name="Hou X."/>
            <person name="Wei L."/>
        </authorList>
    </citation>
    <scope>NUCLEOTIDE SEQUENCE</scope>
    <source>
        <strain evidence="23">KEN1</strain>
        <tissue evidence="23">Leaf</tissue>
    </source>
</reference>
<dbReference type="GO" id="GO:1902600">
    <property type="term" value="P:proton transmembrane transport"/>
    <property type="evidence" value="ECO:0007669"/>
    <property type="project" value="UniProtKB-KW"/>
</dbReference>
<dbReference type="Pfam" id="PF02326">
    <property type="entry name" value="YMF19"/>
    <property type="match status" value="1"/>
</dbReference>
<feature type="region of interest" description="Disordered" evidence="20">
    <location>
        <begin position="114"/>
        <end position="133"/>
    </location>
</feature>
<dbReference type="GO" id="GO:0006754">
    <property type="term" value="P:ATP biosynthetic process"/>
    <property type="evidence" value="ECO:0007669"/>
    <property type="project" value="UniProtKB-KW"/>
</dbReference>
<evidence type="ECO:0000256" key="16">
    <source>
        <dbReference type="ARBA" id="ARBA00023136"/>
    </source>
</evidence>
<dbReference type="EMBL" id="JACGWN010000021">
    <property type="protein sequence ID" value="KAL0391403.1"/>
    <property type="molecule type" value="Genomic_DNA"/>
</dbReference>
<evidence type="ECO:0000256" key="2">
    <source>
        <dbReference type="ARBA" id="ARBA00004304"/>
    </source>
</evidence>
<keyword evidence="12" id="KW-1278">Translocase</keyword>
<keyword evidence="16 21" id="KW-0472">Membrane</keyword>
<evidence type="ECO:0000256" key="8">
    <source>
        <dbReference type="ARBA" id="ARBA00022692"/>
    </source>
</evidence>
<evidence type="ECO:0000256" key="6">
    <source>
        <dbReference type="ARBA" id="ARBA00022448"/>
    </source>
</evidence>
<dbReference type="InterPro" id="IPR003319">
    <property type="entry name" value="YMF19-like_N"/>
</dbReference>
<evidence type="ECO:0000256" key="11">
    <source>
        <dbReference type="ARBA" id="ARBA00022840"/>
    </source>
</evidence>
<comment type="similarity">
    <text evidence="3">Belongs to the ATPase protein YMF19 family.</text>
</comment>
<evidence type="ECO:0000256" key="5">
    <source>
        <dbReference type="ARBA" id="ARBA00012473"/>
    </source>
</evidence>
<comment type="catalytic activity">
    <reaction evidence="19">
        <text>ATP + H2O + 4 H(+)(in) = ADP + phosphate + 5 H(+)(out)</text>
        <dbReference type="Rhea" id="RHEA:57720"/>
        <dbReference type="ChEBI" id="CHEBI:15377"/>
        <dbReference type="ChEBI" id="CHEBI:15378"/>
        <dbReference type="ChEBI" id="CHEBI:30616"/>
        <dbReference type="ChEBI" id="CHEBI:43474"/>
        <dbReference type="ChEBI" id="CHEBI:456216"/>
        <dbReference type="EC" id="7.1.2.2"/>
    </reaction>
</comment>
<sequence>MEDGKMMMAPSGSSGASSSTAANPVGQVVENLNYEVSQDALFDAVEAEERREWEELRNSKEWKEMITEGEGTVNAFYENLFPFWLPNVLIKELILSLNSSNSLVQAKGKRLANSAKGTKQSRKLPFSSSESDVRKRILGQGSSTVTRNFVREEEECPKTPMLSVGQQPTAALVSFFTTRTDLTELSCLEGIIGSQSIMPQLDKFTYFTQFFWSCLFLFTFYIAICNNGDGVLGISRILKLRNQLVSHRETNIRSNDPKSLEDILRKGFSTGVSICTPVYSKYPNGVTPSTYWEKGRRSL</sequence>
<evidence type="ECO:0000256" key="7">
    <source>
        <dbReference type="ARBA" id="ARBA00022547"/>
    </source>
</evidence>
<evidence type="ECO:0000256" key="18">
    <source>
        <dbReference type="ARBA" id="ARBA00030649"/>
    </source>
</evidence>
<evidence type="ECO:0000313" key="23">
    <source>
        <dbReference type="EMBL" id="KAL0391403.1"/>
    </source>
</evidence>
<dbReference type="PANTHER" id="PTHR36816:SF1">
    <property type="entry name" value="ATP SYNTHASE PROTEIN YMF19"/>
    <property type="match status" value="1"/>
</dbReference>
<comment type="subcellular location">
    <subcellularLocation>
        <location evidence="2">Mitochondrion membrane</location>
        <topology evidence="2">Single-pass membrane protein</topology>
    </subcellularLocation>
</comment>
<gene>
    <name evidence="23" type="ORF">Slati_4567000</name>
</gene>
<dbReference type="AlphaFoldDB" id="A0AAW2SG76"/>
<evidence type="ECO:0000256" key="1">
    <source>
        <dbReference type="ARBA" id="ARBA00003096"/>
    </source>
</evidence>
<dbReference type="GO" id="GO:0005524">
    <property type="term" value="F:ATP binding"/>
    <property type="evidence" value="ECO:0007669"/>
    <property type="project" value="UniProtKB-KW"/>
</dbReference>
<evidence type="ECO:0000256" key="12">
    <source>
        <dbReference type="ARBA" id="ARBA00022967"/>
    </source>
</evidence>
<keyword evidence="6" id="KW-0813">Transport</keyword>
<evidence type="ECO:0000256" key="4">
    <source>
        <dbReference type="ARBA" id="ARBA00011648"/>
    </source>
</evidence>
<evidence type="ECO:0000256" key="15">
    <source>
        <dbReference type="ARBA" id="ARBA00023128"/>
    </source>
</evidence>
<name>A0AAW2SG76_9LAMI</name>
<evidence type="ECO:0000256" key="17">
    <source>
        <dbReference type="ARBA" id="ARBA00023310"/>
    </source>
</evidence>
<keyword evidence="13 21" id="KW-1133">Transmembrane helix</keyword>
<accession>A0AAW2SG76</accession>
<protein>
    <recommendedName>
        <fullName evidence="5">H(+)-transporting two-sector ATPase</fullName>
        <ecNumber evidence="5">7.1.2.2</ecNumber>
    </recommendedName>
    <alternativeName>
        <fullName evidence="18">Mitochondrial protein YMF19</fullName>
    </alternativeName>
</protein>
<keyword evidence="9" id="KW-0547">Nucleotide-binding</keyword>
<dbReference type="GO" id="GO:0031966">
    <property type="term" value="C:mitochondrial membrane"/>
    <property type="evidence" value="ECO:0007669"/>
    <property type="project" value="UniProtKB-SubCell"/>
</dbReference>
<keyword evidence="7" id="KW-0138">CF(0)</keyword>
<comment type="function">
    <text evidence="1">This is one of the chains of the nonenzymatic component (CF(0) subunit) of the mitochondrial ATPase complex.</text>
</comment>
<dbReference type="EC" id="7.1.2.2" evidence="5"/>
<keyword evidence="15" id="KW-0496">Mitochondrion</keyword>
<feature type="transmembrane region" description="Helical" evidence="21">
    <location>
        <begin position="204"/>
        <end position="224"/>
    </location>
</feature>
<dbReference type="GO" id="GO:0045259">
    <property type="term" value="C:proton-transporting ATP synthase complex"/>
    <property type="evidence" value="ECO:0007669"/>
    <property type="project" value="UniProtKB-KW"/>
</dbReference>
<keyword evidence="17" id="KW-0066">ATP synthesis</keyword>
<dbReference type="PANTHER" id="PTHR36816">
    <property type="entry name" value="ATP SYNTHASE PROTEIN YMF19"/>
    <property type="match status" value="1"/>
</dbReference>
<keyword evidence="14" id="KW-0406">Ion transport</keyword>
<evidence type="ECO:0000256" key="3">
    <source>
        <dbReference type="ARBA" id="ARBA00010946"/>
    </source>
</evidence>
<evidence type="ECO:0000256" key="21">
    <source>
        <dbReference type="SAM" id="Phobius"/>
    </source>
</evidence>
<dbReference type="InterPro" id="IPR044975">
    <property type="entry name" value="YMF19-like"/>
</dbReference>
<evidence type="ECO:0000256" key="13">
    <source>
        <dbReference type="ARBA" id="ARBA00022989"/>
    </source>
</evidence>
<evidence type="ECO:0000256" key="19">
    <source>
        <dbReference type="ARBA" id="ARBA00048383"/>
    </source>
</evidence>
<comment type="subunit">
    <text evidence="4">F-type ATPases have 2 components, CF(1) - the catalytic core - and CF(0) - the membrane proton channel. CF(1) has five subunits: alpha(3), beta(3), gamma(1), delta(1), epsilon(1). CF(0) has three main subunits: a, b and c.</text>
</comment>
<evidence type="ECO:0000256" key="20">
    <source>
        <dbReference type="SAM" id="MobiDB-lite"/>
    </source>
</evidence>
<evidence type="ECO:0000256" key="14">
    <source>
        <dbReference type="ARBA" id="ARBA00023065"/>
    </source>
</evidence>
<comment type="caution">
    <text evidence="23">The sequence shown here is derived from an EMBL/GenBank/DDBJ whole genome shotgun (WGS) entry which is preliminary data.</text>
</comment>
<evidence type="ECO:0000259" key="22">
    <source>
        <dbReference type="Pfam" id="PF02326"/>
    </source>
</evidence>